<dbReference type="AlphaFoldDB" id="A0A075FUW5"/>
<proteinExistence type="predicted"/>
<organism evidence="1">
    <name type="scientific">uncultured marine group II/III euryarchaeote AD1000_57_F12</name>
    <dbReference type="NCBI Taxonomy" id="1457788"/>
    <lineage>
        <taxon>Archaea</taxon>
        <taxon>Methanobacteriati</taxon>
        <taxon>Methanobacteriota</taxon>
        <taxon>environmental samples</taxon>
    </lineage>
</organism>
<sequence length="244" mass="27936">MVSPNDKSIIPPEDMIDHNNANFSQIENIMTIFVAYNQANIQQGTPWDNWPDWELCLTAMNSDIHFEVEEDSNEIKSVREHWLAVMQFIHDSEHIEFDGYAITVNGVHGNTFNFVICFQTEMWGDPMMTKDGEQECFSGIGLAPMPFPHIMPSEIGHSLGPLWVCPEHVPKYGGEQFYCSEGSICISKDIDGPFPLALYSLLNLCIDDTKIWADACARDLELHKILHRREEDWPGGIPEDWEYQ</sequence>
<reference evidence="1" key="1">
    <citation type="journal article" date="2014" name="Genome Biol. Evol.">
        <title>Pangenome evidence for extensive interdomain horizontal transfer affecting lineage core and shell genes in uncultured planktonic thaumarchaeota and euryarchaeota.</title>
        <authorList>
            <person name="Deschamps P."/>
            <person name="Zivanovic Y."/>
            <person name="Moreira D."/>
            <person name="Rodriguez-Valera F."/>
            <person name="Lopez-Garcia P."/>
        </authorList>
    </citation>
    <scope>NUCLEOTIDE SEQUENCE</scope>
</reference>
<protein>
    <submittedName>
        <fullName evidence="1">Uncharacterized protein</fullName>
    </submittedName>
</protein>
<name>A0A075FUW5_9EURY</name>
<dbReference type="EMBL" id="KF900440">
    <property type="protein sequence ID" value="AIE95109.1"/>
    <property type="molecule type" value="Genomic_DNA"/>
</dbReference>
<evidence type="ECO:0000313" key="1">
    <source>
        <dbReference type="EMBL" id="AIE95109.1"/>
    </source>
</evidence>
<accession>A0A075FUW5</accession>